<feature type="domain" description="G-protein coupled receptors family 1 profile" evidence="9">
    <location>
        <begin position="1"/>
        <end position="246"/>
    </location>
</feature>
<keyword evidence="6 7" id="KW-0675">Receptor</keyword>
<dbReference type="GO" id="GO:0032870">
    <property type="term" value="P:cellular response to hormone stimulus"/>
    <property type="evidence" value="ECO:0007669"/>
    <property type="project" value="TreeGrafter"/>
</dbReference>
<dbReference type="InterPro" id="IPR017452">
    <property type="entry name" value="GPCR_Rhodpsn_7TM"/>
</dbReference>
<proteinExistence type="inferred from homology"/>
<dbReference type="Proteomes" id="UP000593567">
    <property type="component" value="Unassembled WGS sequence"/>
</dbReference>
<dbReference type="OrthoDB" id="6435638at2759"/>
<dbReference type="PROSITE" id="PS00237">
    <property type="entry name" value="G_PROTEIN_RECEP_F1_1"/>
    <property type="match status" value="1"/>
</dbReference>
<comment type="subcellular location">
    <subcellularLocation>
        <location evidence="1">Cell membrane</location>
        <topology evidence="1">Multi-pass membrane protein</topology>
    </subcellularLocation>
</comment>
<evidence type="ECO:0000256" key="5">
    <source>
        <dbReference type="ARBA" id="ARBA00023136"/>
    </source>
</evidence>
<reference evidence="10" key="1">
    <citation type="submission" date="2020-06" db="EMBL/GenBank/DDBJ databases">
        <title>Draft genome of Bugula neritina, a colonial animal packing powerful symbionts and potential medicines.</title>
        <authorList>
            <person name="Rayko M."/>
        </authorList>
    </citation>
    <scope>NUCLEOTIDE SEQUENCE [LARGE SCALE GENOMIC DNA]</scope>
    <source>
        <strain evidence="10">Kwan_BN1</strain>
    </source>
</reference>
<keyword evidence="3 7" id="KW-0812">Transmembrane</keyword>
<protein>
    <recommendedName>
        <fullName evidence="9">G-protein coupled receptors family 1 profile domain-containing protein</fullName>
    </recommendedName>
</protein>
<keyword evidence="7" id="KW-0297">G-protein coupled receptor</keyword>
<sequence>MCIADAMVSIFNVAPNLCVITNYPAACPFQSNSISCKITNFLSITSIYGSTYVLVMTSLDRFLAICYPLVAQRFTKRHVHISCLFAWCLSIAFSTPQLSIFYFNKTTDNCAASWSDVKHKHVKYENSYTVWFATAIWILPCIIITVCYISITSVIWKRPAYIRKNTRTRHGFTSERGRTNILMKPVLLTFAVVIGYVLCWSPWMITTLITQLNSEFLNKRARAKTETVSMLTYLIGFNSCLNPFIYLGFNWRSIFVKSKGREATSIVMSLSHYNSTQQRKAAHTEAEELDNLYPCSGEESKEECLHTTSDSMLNLPK</sequence>
<name>A0A7J7JVJ4_BUGNE</name>
<evidence type="ECO:0000256" key="8">
    <source>
        <dbReference type="SAM" id="Phobius"/>
    </source>
</evidence>
<dbReference type="EMBL" id="VXIV02001710">
    <property type="protein sequence ID" value="KAF6030402.1"/>
    <property type="molecule type" value="Genomic_DNA"/>
</dbReference>
<dbReference type="AlphaFoldDB" id="A0A7J7JVJ4"/>
<dbReference type="SUPFAM" id="SSF81321">
    <property type="entry name" value="Family A G protein-coupled receptor-like"/>
    <property type="match status" value="1"/>
</dbReference>
<dbReference type="PROSITE" id="PS50262">
    <property type="entry name" value="G_PROTEIN_RECEP_F1_2"/>
    <property type="match status" value="1"/>
</dbReference>
<evidence type="ECO:0000256" key="7">
    <source>
        <dbReference type="RuleBase" id="RU000688"/>
    </source>
</evidence>
<evidence type="ECO:0000256" key="6">
    <source>
        <dbReference type="ARBA" id="ARBA00023170"/>
    </source>
</evidence>
<evidence type="ECO:0000256" key="1">
    <source>
        <dbReference type="ARBA" id="ARBA00004651"/>
    </source>
</evidence>
<organism evidence="10 11">
    <name type="scientific">Bugula neritina</name>
    <name type="common">Brown bryozoan</name>
    <name type="synonym">Sertularia neritina</name>
    <dbReference type="NCBI Taxonomy" id="10212"/>
    <lineage>
        <taxon>Eukaryota</taxon>
        <taxon>Metazoa</taxon>
        <taxon>Spiralia</taxon>
        <taxon>Lophotrochozoa</taxon>
        <taxon>Bryozoa</taxon>
        <taxon>Gymnolaemata</taxon>
        <taxon>Cheilostomatida</taxon>
        <taxon>Flustrina</taxon>
        <taxon>Buguloidea</taxon>
        <taxon>Bugulidae</taxon>
        <taxon>Bugula</taxon>
    </lineage>
</organism>
<keyword evidence="4 8" id="KW-1133">Transmembrane helix</keyword>
<dbReference type="PANTHER" id="PTHR24241:SF161">
    <property type="entry name" value="G-PROTEIN COUPLED RECEPTORS FAMILY 1 PROFILE DOMAIN-CONTAINING PROTEIN"/>
    <property type="match status" value="1"/>
</dbReference>
<keyword evidence="11" id="KW-1185">Reference proteome</keyword>
<feature type="transmembrane region" description="Helical" evidence="8">
    <location>
        <begin position="130"/>
        <end position="156"/>
    </location>
</feature>
<dbReference type="InterPro" id="IPR000276">
    <property type="entry name" value="GPCR_Rhodpsn"/>
</dbReference>
<evidence type="ECO:0000259" key="9">
    <source>
        <dbReference type="PROSITE" id="PS50262"/>
    </source>
</evidence>
<evidence type="ECO:0000313" key="11">
    <source>
        <dbReference type="Proteomes" id="UP000593567"/>
    </source>
</evidence>
<comment type="caution">
    <text evidence="10">The sequence shown here is derived from an EMBL/GenBank/DDBJ whole genome shotgun (WGS) entry which is preliminary data.</text>
</comment>
<accession>A0A7J7JVJ4</accession>
<feature type="transmembrane region" description="Helical" evidence="8">
    <location>
        <begin position="186"/>
        <end position="210"/>
    </location>
</feature>
<dbReference type="PRINTS" id="PR00237">
    <property type="entry name" value="GPCRRHODOPSN"/>
</dbReference>
<dbReference type="GO" id="GO:0005886">
    <property type="term" value="C:plasma membrane"/>
    <property type="evidence" value="ECO:0007669"/>
    <property type="project" value="UniProtKB-SubCell"/>
</dbReference>
<evidence type="ECO:0000313" key="10">
    <source>
        <dbReference type="EMBL" id="KAF6030402.1"/>
    </source>
</evidence>
<feature type="transmembrane region" description="Helical" evidence="8">
    <location>
        <begin position="230"/>
        <end position="249"/>
    </location>
</feature>
<evidence type="ECO:0000256" key="4">
    <source>
        <dbReference type="ARBA" id="ARBA00022989"/>
    </source>
</evidence>
<dbReference type="GO" id="GO:0005000">
    <property type="term" value="F:vasopressin receptor activity"/>
    <property type="evidence" value="ECO:0007669"/>
    <property type="project" value="TreeGrafter"/>
</dbReference>
<keyword evidence="2" id="KW-1003">Cell membrane</keyword>
<evidence type="ECO:0000256" key="2">
    <source>
        <dbReference type="ARBA" id="ARBA00022475"/>
    </source>
</evidence>
<dbReference type="GO" id="GO:0042277">
    <property type="term" value="F:peptide binding"/>
    <property type="evidence" value="ECO:0007669"/>
    <property type="project" value="TreeGrafter"/>
</dbReference>
<feature type="transmembrane region" description="Helical" evidence="8">
    <location>
        <begin position="82"/>
        <end position="103"/>
    </location>
</feature>
<keyword evidence="7" id="KW-0807">Transducer</keyword>
<dbReference type="PANTHER" id="PTHR24241">
    <property type="entry name" value="NEUROPEPTIDE RECEPTOR-RELATED G-PROTEIN COUPLED RECEPTOR"/>
    <property type="match status" value="1"/>
</dbReference>
<keyword evidence="5 8" id="KW-0472">Membrane</keyword>
<dbReference type="Gene3D" id="1.20.1070.10">
    <property type="entry name" value="Rhodopsin 7-helix transmembrane proteins"/>
    <property type="match status" value="1"/>
</dbReference>
<comment type="similarity">
    <text evidence="7">Belongs to the G-protein coupled receptor 1 family.</text>
</comment>
<dbReference type="Pfam" id="PF00001">
    <property type="entry name" value="7tm_1"/>
    <property type="match status" value="1"/>
</dbReference>
<evidence type="ECO:0000256" key="3">
    <source>
        <dbReference type="ARBA" id="ARBA00022692"/>
    </source>
</evidence>
<gene>
    <name evidence="10" type="ORF">EB796_011293</name>
</gene>